<organism evidence="1 2">
    <name type="scientific">Nocardia salmonicida</name>
    <dbReference type="NCBI Taxonomy" id="53431"/>
    <lineage>
        <taxon>Bacteria</taxon>
        <taxon>Bacillati</taxon>
        <taxon>Actinomycetota</taxon>
        <taxon>Actinomycetes</taxon>
        <taxon>Mycobacteriales</taxon>
        <taxon>Nocardiaceae</taxon>
        <taxon>Nocardia</taxon>
    </lineage>
</organism>
<accession>A0ABZ1NBI2</accession>
<dbReference type="RefSeq" id="WP_405149381.1">
    <property type="nucleotide sequence ID" value="NZ_CP109527.1"/>
</dbReference>
<reference evidence="1 2" key="1">
    <citation type="submission" date="2022-10" db="EMBL/GenBank/DDBJ databases">
        <title>The complete genomes of actinobacterial strains from the NBC collection.</title>
        <authorList>
            <person name="Joergensen T.S."/>
            <person name="Alvarez Arevalo M."/>
            <person name="Sterndorff E.B."/>
            <person name="Faurdal D."/>
            <person name="Vuksanovic O."/>
            <person name="Mourched A.-S."/>
            <person name="Charusanti P."/>
            <person name="Shaw S."/>
            <person name="Blin K."/>
            <person name="Weber T."/>
        </authorList>
    </citation>
    <scope>NUCLEOTIDE SEQUENCE [LARGE SCALE GENOMIC DNA]</scope>
    <source>
        <strain evidence="1 2">NBC_01413</strain>
    </source>
</reference>
<evidence type="ECO:0000313" key="2">
    <source>
        <dbReference type="Proteomes" id="UP001621418"/>
    </source>
</evidence>
<gene>
    <name evidence="1" type="ORF">OG308_05685</name>
</gene>
<dbReference type="EMBL" id="CP109527">
    <property type="protein sequence ID" value="WTY37354.1"/>
    <property type="molecule type" value="Genomic_DNA"/>
</dbReference>
<evidence type="ECO:0000313" key="1">
    <source>
        <dbReference type="EMBL" id="WTY37354.1"/>
    </source>
</evidence>
<proteinExistence type="predicted"/>
<keyword evidence="2" id="KW-1185">Reference proteome</keyword>
<dbReference type="Proteomes" id="UP001621418">
    <property type="component" value="Chromosome"/>
</dbReference>
<name>A0ABZ1NBI2_9NOCA</name>
<protein>
    <submittedName>
        <fullName evidence="1">Uncharacterized protein</fullName>
    </submittedName>
</protein>
<sequence length="95" mass="10401">MIVMSFITIHTSSPGILVSYSAPRPAAYDESSTIPAYFNVELDKKYGGARLALTVEDARVLLERLPRLVMEHDAAEHVRAEQVAAEKSTTEPKAA</sequence>